<sequence length="240" mass="25896">MWMPGTSKPTARGAQARVGSLSPSTGAVHDDTQQKDLLPSPKTLSGTTRNMRFMQKKRDSGPTTPPTESVGNVAMEVATPKADPSITSSSHTPSSTTFPQHLQPIRLPMDVNGDLRMVARAVVPTIATPADMYGVASQVVGRRSFNSMNKHTEQIRQLSHHAYRQQQQHEAGAANSHHLSDRQLLQRYAGRERTPNDAIGSLRDSAGGGRSGSATNRGLKRASGGSQLSPRSDSQKRGRR</sequence>
<dbReference type="Proteomes" id="UP000836788">
    <property type="component" value="Chromosome 2"/>
</dbReference>
<name>A0A8J9SNZ3_PHATR</name>
<protein>
    <submittedName>
        <fullName evidence="2">Uncharacterized protein</fullName>
    </submittedName>
</protein>
<dbReference type="Pfam" id="PF10175">
    <property type="entry name" value="MPP6"/>
    <property type="match status" value="1"/>
</dbReference>
<reference evidence="2" key="1">
    <citation type="submission" date="2022-02" db="EMBL/GenBank/DDBJ databases">
        <authorList>
            <person name="Giguere J D."/>
        </authorList>
    </citation>
    <scope>NUCLEOTIDE SEQUENCE</scope>
    <source>
        <strain evidence="2">CCAP 1055/1</strain>
    </source>
</reference>
<dbReference type="AlphaFoldDB" id="A0A8J9SNZ3"/>
<organism evidence="2">
    <name type="scientific">Phaeodactylum tricornutum</name>
    <name type="common">Diatom</name>
    <dbReference type="NCBI Taxonomy" id="2850"/>
    <lineage>
        <taxon>Eukaryota</taxon>
        <taxon>Sar</taxon>
        <taxon>Stramenopiles</taxon>
        <taxon>Ochrophyta</taxon>
        <taxon>Bacillariophyta</taxon>
        <taxon>Bacillariophyceae</taxon>
        <taxon>Bacillariophycidae</taxon>
        <taxon>Naviculales</taxon>
        <taxon>Phaeodactylaceae</taxon>
        <taxon>Phaeodactylum</taxon>
    </lineage>
</organism>
<feature type="compositionally biased region" description="Low complexity" evidence="1">
    <location>
        <begin position="85"/>
        <end position="97"/>
    </location>
</feature>
<proteinExistence type="predicted"/>
<accession>A0A8J9SNZ3</accession>
<feature type="region of interest" description="Disordered" evidence="1">
    <location>
        <begin position="81"/>
        <end position="100"/>
    </location>
</feature>
<feature type="region of interest" description="Disordered" evidence="1">
    <location>
        <begin position="159"/>
        <end position="240"/>
    </location>
</feature>
<gene>
    <name evidence="2" type="ORF">PTTT1_LOCUS27962</name>
</gene>
<evidence type="ECO:0000313" key="2">
    <source>
        <dbReference type="EMBL" id="CAG9285101.1"/>
    </source>
</evidence>
<feature type="region of interest" description="Disordered" evidence="1">
    <location>
        <begin position="1"/>
        <end position="75"/>
    </location>
</feature>
<dbReference type="EMBL" id="OU594943">
    <property type="protein sequence ID" value="CAG9285101.1"/>
    <property type="molecule type" value="Genomic_DNA"/>
</dbReference>
<evidence type="ECO:0000256" key="1">
    <source>
        <dbReference type="SAM" id="MobiDB-lite"/>
    </source>
</evidence>